<dbReference type="EMBL" id="QVEU01000004">
    <property type="protein sequence ID" value="RGB75884.1"/>
    <property type="molecule type" value="Genomic_DNA"/>
</dbReference>
<accession>A0A3E2THI2</accession>
<gene>
    <name evidence="1" type="ORF">DXA39_06055</name>
</gene>
<proteinExistence type="predicted"/>
<reference evidence="1 2" key="1">
    <citation type="submission" date="2018-08" db="EMBL/GenBank/DDBJ databases">
        <title>A genome reference for cultivated species of the human gut microbiota.</title>
        <authorList>
            <person name="Zou Y."/>
            <person name="Xue W."/>
            <person name="Luo G."/>
        </authorList>
    </citation>
    <scope>NUCLEOTIDE SEQUENCE [LARGE SCALE GENOMIC DNA]</scope>
    <source>
        <strain evidence="1 2">OF01-3</strain>
    </source>
</reference>
<protein>
    <submittedName>
        <fullName evidence="1">Uncharacterized protein</fullName>
    </submittedName>
</protein>
<comment type="caution">
    <text evidence="1">The sequence shown here is derived from an EMBL/GenBank/DDBJ whole genome shotgun (WGS) entry which is preliminary data.</text>
</comment>
<sequence length="75" mass="8937">MNWAGLKNMEELYSRLPKDDGKHADSMSIRSQKVILKQYEKQTEYSLSKDGYSKYEINNLRNLNNKEFKAEFEEL</sequence>
<dbReference type="RefSeq" id="WP_117521827.1">
    <property type="nucleotide sequence ID" value="NZ_QVEU01000004.1"/>
</dbReference>
<keyword evidence="2" id="KW-1185">Reference proteome</keyword>
<dbReference type="Proteomes" id="UP000261011">
    <property type="component" value="Unassembled WGS sequence"/>
</dbReference>
<evidence type="ECO:0000313" key="1">
    <source>
        <dbReference type="EMBL" id="RGB75884.1"/>
    </source>
</evidence>
<dbReference type="AlphaFoldDB" id="A0A3E2THI2"/>
<name>A0A3E2THI2_9FIRM</name>
<organism evidence="1 2">
    <name type="scientific">Anaerococcus nagyae</name>
    <dbReference type="NCBI Taxonomy" id="1755241"/>
    <lineage>
        <taxon>Bacteria</taxon>
        <taxon>Bacillati</taxon>
        <taxon>Bacillota</taxon>
        <taxon>Tissierellia</taxon>
        <taxon>Tissierellales</taxon>
        <taxon>Peptoniphilaceae</taxon>
        <taxon>Anaerococcus</taxon>
    </lineage>
</organism>
<evidence type="ECO:0000313" key="2">
    <source>
        <dbReference type="Proteomes" id="UP000261011"/>
    </source>
</evidence>